<gene>
    <name evidence="4" type="ORF">IZO911_LOCUS24072</name>
</gene>
<feature type="region of interest" description="Disordered" evidence="1">
    <location>
        <begin position="1"/>
        <end position="30"/>
    </location>
</feature>
<dbReference type="InterPro" id="IPR000998">
    <property type="entry name" value="MAM_dom"/>
</dbReference>
<dbReference type="GO" id="GO:0016020">
    <property type="term" value="C:membrane"/>
    <property type="evidence" value="ECO:0007669"/>
    <property type="project" value="InterPro"/>
</dbReference>
<evidence type="ECO:0000313" key="4">
    <source>
        <dbReference type="EMBL" id="CAF1119724.1"/>
    </source>
</evidence>
<evidence type="ECO:0000256" key="1">
    <source>
        <dbReference type="SAM" id="MobiDB-lite"/>
    </source>
</evidence>
<evidence type="ECO:0000259" key="3">
    <source>
        <dbReference type="PROSITE" id="PS50060"/>
    </source>
</evidence>
<organism evidence="4 5">
    <name type="scientific">Adineta steineri</name>
    <dbReference type="NCBI Taxonomy" id="433720"/>
    <lineage>
        <taxon>Eukaryota</taxon>
        <taxon>Metazoa</taxon>
        <taxon>Spiralia</taxon>
        <taxon>Gnathifera</taxon>
        <taxon>Rotifera</taxon>
        <taxon>Eurotatoria</taxon>
        <taxon>Bdelloidea</taxon>
        <taxon>Adinetida</taxon>
        <taxon>Adinetidae</taxon>
        <taxon>Adineta</taxon>
    </lineage>
</organism>
<name>A0A814QGH7_9BILA</name>
<dbReference type="EMBL" id="CAJNOE010000285">
    <property type="protein sequence ID" value="CAF1119724.1"/>
    <property type="molecule type" value="Genomic_DNA"/>
</dbReference>
<dbReference type="AlphaFoldDB" id="A0A814QGH7"/>
<feature type="transmembrane region" description="Helical" evidence="2">
    <location>
        <begin position="329"/>
        <end position="352"/>
    </location>
</feature>
<proteinExistence type="predicted"/>
<accession>A0A814QGH7</accession>
<dbReference type="Gene3D" id="2.60.120.200">
    <property type="match status" value="1"/>
</dbReference>
<feature type="compositionally biased region" description="Polar residues" evidence="1">
    <location>
        <begin position="7"/>
        <end position="29"/>
    </location>
</feature>
<keyword evidence="2" id="KW-0472">Membrane</keyword>
<dbReference type="Proteomes" id="UP000663860">
    <property type="component" value="Unassembled WGS sequence"/>
</dbReference>
<keyword evidence="2" id="KW-1133">Transmembrane helix</keyword>
<feature type="domain" description="MAM" evidence="3">
    <location>
        <begin position="61"/>
        <end position="289"/>
    </location>
</feature>
<protein>
    <recommendedName>
        <fullName evidence="3">MAM domain-containing protein</fullName>
    </recommendedName>
</protein>
<comment type="caution">
    <text evidence="4">The sequence shown here is derived from an EMBL/GenBank/DDBJ whole genome shotgun (WGS) entry which is preliminary data.</text>
</comment>
<evidence type="ECO:0000313" key="5">
    <source>
        <dbReference type="Proteomes" id="UP000663860"/>
    </source>
</evidence>
<sequence>MFRLMTPTATGHTQSSASIQTNTQTSSSKPIVEITTISDETSTTTSTTTTITTTEPLIPIFTCDFSDNSCFQDNQLIITNGASFTSSGLSQPPRAPLSDAASVIKPTTNSHKCKLPYQLSIDNSTATSNWDMWFCYNNTCPTNDEDVSNCTSGNYGLISIEPWETNKTISSVINENMITRDFVGGEQCLLYYYYITLDDDIDYGQQLSVSIRSDNTSDSEIEIDRLSIVDMKENRWHSRNVTFNSTSTSYTLIFSFEVRDGNRTENEANNKTIYFALDDIDIYNRNCDDLIEPSITSTIIPTSETSTITPTLTTIGATNPPTTPRNLDLILGLSLGIGIPAVLIVTIVLILFMKKRKRGHLNIDGEDKNSIRLKRKDGRADSDNLTRYIY</sequence>
<dbReference type="Pfam" id="PF00629">
    <property type="entry name" value="MAM"/>
    <property type="match status" value="1"/>
</dbReference>
<reference evidence="4" key="1">
    <citation type="submission" date="2021-02" db="EMBL/GenBank/DDBJ databases">
        <authorList>
            <person name="Nowell W R."/>
        </authorList>
    </citation>
    <scope>NUCLEOTIDE SEQUENCE</scope>
</reference>
<keyword evidence="2" id="KW-0812">Transmembrane</keyword>
<evidence type="ECO:0000256" key="2">
    <source>
        <dbReference type="SAM" id="Phobius"/>
    </source>
</evidence>
<dbReference type="PROSITE" id="PS50060">
    <property type="entry name" value="MAM_2"/>
    <property type="match status" value="1"/>
</dbReference>